<protein>
    <recommendedName>
        <fullName evidence="4">Tr-type G domain-containing protein</fullName>
    </recommendedName>
</protein>
<dbReference type="GO" id="GO:0000049">
    <property type="term" value="F:tRNA binding"/>
    <property type="evidence" value="ECO:0007669"/>
    <property type="project" value="TreeGrafter"/>
</dbReference>
<keyword evidence="1" id="KW-0547">Nucleotide-binding</keyword>
<dbReference type="EMBL" id="BARV01038363">
    <property type="protein sequence ID" value="GAI47385.1"/>
    <property type="molecule type" value="Genomic_DNA"/>
</dbReference>
<dbReference type="GO" id="GO:0001514">
    <property type="term" value="P:selenocysteine incorporation"/>
    <property type="evidence" value="ECO:0007669"/>
    <property type="project" value="TreeGrafter"/>
</dbReference>
<name>X1Q8J7_9ZZZZ</name>
<dbReference type="PRINTS" id="PR00315">
    <property type="entry name" value="ELONGATNFCT"/>
</dbReference>
<evidence type="ECO:0000256" key="2">
    <source>
        <dbReference type="ARBA" id="ARBA00022917"/>
    </source>
</evidence>
<accession>X1Q8J7</accession>
<dbReference type="InterPro" id="IPR027417">
    <property type="entry name" value="P-loop_NTPase"/>
</dbReference>
<dbReference type="GO" id="GO:0005525">
    <property type="term" value="F:GTP binding"/>
    <property type="evidence" value="ECO:0007669"/>
    <property type="project" value="UniProtKB-KW"/>
</dbReference>
<dbReference type="PROSITE" id="PS51722">
    <property type="entry name" value="G_TR_2"/>
    <property type="match status" value="1"/>
</dbReference>
<dbReference type="Gene3D" id="3.40.50.300">
    <property type="entry name" value="P-loop containing nucleotide triphosphate hydrolases"/>
    <property type="match status" value="1"/>
</dbReference>
<dbReference type="PANTHER" id="PTHR42854">
    <property type="entry name" value="EUKARYOTIC TRANSLATION INITIATION FACTOR 2 SUBUNIT 3 FAMILY MEMBER"/>
    <property type="match status" value="1"/>
</dbReference>
<dbReference type="GO" id="GO:0005829">
    <property type="term" value="C:cytosol"/>
    <property type="evidence" value="ECO:0007669"/>
    <property type="project" value="TreeGrafter"/>
</dbReference>
<reference evidence="5" key="1">
    <citation type="journal article" date="2014" name="Front. Microbiol.">
        <title>High frequency of phylogenetically diverse reductive dehalogenase-homologous genes in deep subseafloor sedimentary metagenomes.</title>
        <authorList>
            <person name="Kawai M."/>
            <person name="Futagami T."/>
            <person name="Toyoda A."/>
            <person name="Takaki Y."/>
            <person name="Nishi S."/>
            <person name="Hori S."/>
            <person name="Arai W."/>
            <person name="Tsubouchi T."/>
            <person name="Morono Y."/>
            <person name="Uchiyama I."/>
            <person name="Ito T."/>
            <person name="Fujiyama A."/>
            <person name="Inagaki F."/>
            <person name="Takami H."/>
        </authorList>
    </citation>
    <scope>NUCLEOTIDE SEQUENCE</scope>
    <source>
        <strain evidence="5">Expedition CK06-06</strain>
    </source>
</reference>
<dbReference type="GO" id="GO:0003924">
    <property type="term" value="F:GTPase activity"/>
    <property type="evidence" value="ECO:0007669"/>
    <property type="project" value="InterPro"/>
</dbReference>
<evidence type="ECO:0000259" key="4">
    <source>
        <dbReference type="PROSITE" id="PS51722"/>
    </source>
</evidence>
<evidence type="ECO:0000256" key="1">
    <source>
        <dbReference type="ARBA" id="ARBA00022741"/>
    </source>
</evidence>
<evidence type="ECO:0000313" key="5">
    <source>
        <dbReference type="EMBL" id="GAI47385.1"/>
    </source>
</evidence>
<dbReference type="GO" id="GO:0035368">
    <property type="term" value="F:selenocysteine insertion sequence binding"/>
    <property type="evidence" value="ECO:0007669"/>
    <property type="project" value="TreeGrafter"/>
</dbReference>
<dbReference type="GO" id="GO:0016259">
    <property type="term" value="P:selenocysteine metabolic process"/>
    <property type="evidence" value="ECO:0007669"/>
    <property type="project" value="TreeGrafter"/>
</dbReference>
<proteinExistence type="predicted"/>
<evidence type="ECO:0000256" key="3">
    <source>
        <dbReference type="ARBA" id="ARBA00023134"/>
    </source>
</evidence>
<dbReference type="SUPFAM" id="SSF52540">
    <property type="entry name" value="P-loop containing nucleoside triphosphate hydrolases"/>
    <property type="match status" value="1"/>
</dbReference>
<feature type="domain" description="Tr-type G" evidence="4">
    <location>
        <begin position="13"/>
        <end position="107"/>
    </location>
</feature>
<keyword evidence="2" id="KW-0648">Protein biosynthesis</keyword>
<keyword evidence="3" id="KW-0342">GTP-binding</keyword>
<dbReference type="InterPro" id="IPR000795">
    <property type="entry name" value="T_Tr_GTP-bd_dom"/>
</dbReference>
<feature type="non-terminal residue" evidence="5">
    <location>
        <position position="107"/>
    </location>
</feature>
<dbReference type="InterPro" id="IPR050543">
    <property type="entry name" value="eIF2G"/>
</dbReference>
<dbReference type="AlphaFoldDB" id="X1Q8J7"/>
<organism evidence="5">
    <name type="scientific">marine sediment metagenome</name>
    <dbReference type="NCBI Taxonomy" id="412755"/>
    <lineage>
        <taxon>unclassified sequences</taxon>
        <taxon>metagenomes</taxon>
        <taxon>ecological metagenomes</taxon>
    </lineage>
</organism>
<gene>
    <name evidence="5" type="ORF">S06H3_59126</name>
</gene>
<comment type="caution">
    <text evidence="5">The sequence shown here is derived from an EMBL/GenBank/DDBJ whole genome shotgun (WGS) entry which is preliminary data.</text>
</comment>
<dbReference type="Pfam" id="PF00009">
    <property type="entry name" value="GTP_EFTU"/>
    <property type="match status" value="1"/>
</dbReference>
<sequence>MAKPEKKQTKASRIHITIGTAGHVDHGKTELVKLLTGCDTDRLKEEKERGLSIDLGFAPWKIPGNRLLGIVDVPGHERFIRNMVAGACGIDLLLLVIAADDGVMPQT</sequence>
<dbReference type="PANTHER" id="PTHR42854:SF3">
    <property type="entry name" value="EUKARYOTIC TRANSLATION INITIATION FACTOR 2 SUBUNIT 3-RELATED"/>
    <property type="match status" value="1"/>
</dbReference>